<evidence type="ECO:0000313" key="1">
    <source>
        <dbReference type="EMBL" id="CUN93611.1"/>
    </source>
</evidence>
<dbReference type="AlphaFoldDB" id="A0A174AXV5"/>
<protein>
    <submittedName>
        <fullName evidence="1">Uncharacterized protein</fullName>
    </submittedName>
</protein>
<evidence type="ECO:0000313" key="2">
    <source>
        <dbReference type="Proteomes" id="UP000095431"/>
    </source>
</evidence>
<dbReference type="Proteomes" id="UP000095431">
    <property type="component" value="Unassembled WGS sequence"/>
</dbReference>
<organism evidence="1 2">
    <name type="scientific">Blautia wexlerae</name>
    <dbReference type="NCBI Taxonomy" id="418240"/>
    <lineage>
        <taxon>Bacteria</taxon>
        <taxon>Bacillati</taxon>
        <taxon>Bacillota</taxon>
        <taxon>Clostridia</taxon>
        <taxon>Lachnospirales</taxon>
        <taxon>Lachnospiraceae</taxon>
        <taxon>Blautia</taxon>
    </lineage>
</organism>
<accession>A0A174AXV5</accession>
<reference evidence="1 2" key="1">
    <citation type="submission" date="2015-09" db="EMBL/GenBank/DDBJ databases">
        <authorList>
            <consortium name="Pathogen Informatics"/>
        </authorList>
    </citation>
    <scope>NUCLEOTIDE SEQUENCE [LARGE SCALE GENOMIC DNA]</scope>
    <source>
        <strain evidence="1 2">2789STDY5834863</strain>
    </source>
</reference>
<name>A0A174AXV5_9FIRM</name>
<sequence length="69" mass="8116">MEKRICPECGKEYSSHPALSRKDNKTMICPKCGMMEALDAVRDFYAPGMTDQQWKQYKEGYMLKYIKEN</sequence>
<proteinExistence type="predicted"/>
<dbReference type="RefSeq" id="WP_055200076.1">
    <property type="nucleotide sequence ID" value="NZ_BTHH01000009.1"/>
</dbReference>
<gene>
    <name evidence="1" type="ORF">ERS852478_01423</name>
</gene>
<dbReference type="EMBL" id="CYZN01000008">
    <property type="protein sequence ID" value="CUN93611.1"/>
    <property type="molecule type" value="Genomic_DNA"/>
</dbReference>